<reference evidence="2" key="1">
    <citation type="journal article" date="2022" name="Mol. Ecol. Resour.">
        <title>The genomes of chicory, endive, great burdock and yacon provide insights into Asteraceae palaeo-polyploidization history and plant inulin production.</title>
        <authorList>
            <person name="Fan W."/>
            <person name="Wang S."/>
            <person name="Wang H."/>
            <person name="Wang A."/>
            <person name="Jiang F."/>
            <person name="Liu H."/>
            <person name="Zhao H."/>
            <person name="Xu D."/>
            <person name="Zhang Y."/>
        </authorList>
    </citation>
    <scope>NUCLEOTIDE SEQUENCE [LARGE SCALE GENOMIC DNA]</scope>
    <source>
        <strain evidence="2">cv. Yunnan</strain>
    </source>
</reference>
<gene>
    <name evidence="1" type="ORF">L1987_63583</name>
</gene>
<name>A0ACB9CDP4_9ASTR</name>
<comment type="caution">
    <text evidence="1">The sequence shown here is derived from an EMBL/GenBank/DDBJ whole genome shotgun (WGS) entry which is preliminary data.</text>
</comment>
<evidence type="ECO:0000313" key="1">
    <source>
        <dbReference type="EMBL" id="KAI3732379.1"/>
    </source>
</evidence>
<evidence type="ECO:0000313" key="2">
    <source>
        <dbReference type="Proteomes" id="UP001056120"/>
    </source>
</evidence>
<proteinExistence type="predicted"/>
<organism evidence="1 2">
    <name type="scientific">Smallanthus sonchifolius</name>
    <dbReference type="NCBI Taxonomy" id="185202"/>
    <lineage>
        <taxon>Eukaryota</taxon>
        <taxon>Viridiplantae</taxon>
        <taxon>Streptophyta</taxon>
        <taxon>Embryophyta</taxon>
        <taxon>Tracheophyta</taxon>
        <taxon>Spermatophyta</taxon>
        <taxon>Magnoliopsida</taxon>
        <taxon>eudicotyledons</taxon>
        <taxon>Gunneridae</taxon>
        <taxon>Pentapetalae</taxon>
        <taxon>asterids</taxon>
        <taxon>campanulids</taxon>
        <taxon>Asterales</taxon>
        <taxon>Asteraceae</taxon>
        <taxon>Asteroideae</taxon>
        <taxon>Heliantheae alliance</taxon>
        <taxon>Millerieae</taxon>
        <taxon>Smallanthus</taxon>
    </lineage>
</organism>
<keyword evidence="2" id="KW-1185">Reference proteome</keyword>
<sequence>MLSSQFPFVPNCYVYNSRASVSRVWLLLEILISYLCDNHYSAQVAKLRHRNKSSTPPSSPKAPRHKTPILSSPEPKRRRTTSSDYSVDQGEASSAQATNPARNWNTYPQMIQKWIEMGNVPSPYFGSTSSSPTLPSLPCTMEQAFAAFVFYMSRELCIVKDATDEIPNVLKKEPQIEENKVGIELLTTELAVTDQFHNLLVDRVTHLETRVDTMNDDMEGVLERLATMEAQLHVANHTAEGLQERVTHLEAQLQAALVPEEIPHFDGEEEPFEEEPFEEEPFEEEPFEEEPVEEEPVEIDDAQSYVSSDDEDA</sequence>
<dbReference type="Proteomes" id="UP001056120">
    <property type="component" value="Linkage Group LG21"/>
</dbReference>
<reference evidence="1 2" key="2">
    <citation type="journal article" date="2022" name="Mol. Ecol. Resour.">
        <title>The genomes of chicory, endive, great burdock and yacon provide insights into Asteraceae paleo-polyploidization history and plant inulin production.</title>
        <authorList>
            <person name="Fan W."/>
            <person name="Wang S."/>
            <person name="Wang H."/>
            <person name="Wang A."/>
            <person name="Jiang F."/>
            <person name="Liu H."/>
            <person name="Zhao H."/>
            <person name="Xu D."/>
            <person name="Zhang Y."/>
        </authorList>
    </citation>
    <scope>NUCLEOTIDE SEQUENCE [LARGE SCALE GENOMIC DNA]</scope>
    <source>
        <strain evidence="2">cv. Yunnan</strain>
        <tissue evidence="1">Leaves</tissue>
    </source>
</reference>
<protein>
    <submittedName>
        <fullName evidence="1">Uncharacterized protein</fullName>
    </submittedName>
</protein>
<dbReference type="EMBL" id="CM042038">
    <property type="protein sequence ID" value="KAI3732379.1"/>
    <property type="molecule type" value="Genomic_DNA"/>
</dbReference>
<accession>A0ACB9CDP4</accession>